<evidence type="ECO:0000313" key="1">
    <source>
        <dbReference type="EMBL" id="KAI3821189.1"/>
    </source>
</evidence>
<reference evidence="2" key="1">
    <citation type="journal article" date="2022" name="Mol. Ecol. Resour.">
        <title>The genomes of chicory, endive, great burdock and yacon provide insights into Asteraceae palaeo-polyploidization history and plant inulin production.</title>
        <authorList>
            <person name="Fan W."/>
            <person name="Wang S."/>
            <person name="Wang H."/>
            <person name="Wang A."/>
            <person name="Jiang F."/>
            <person name="Liu H."/>
            <person name="Zhao H."/>
            <person name="Xu D."/>
            <person name="Zhang Y."/>
        </authorList>
    </citation>
    <scope>NUCLEOTIDE SEQUENCE [LARGE SCALE GENOMIC DNA]</scope>
    <source>
        <strain evidence="2">cv. Yunnan</strain>
    </source>
</reference>
<dbReference type="EMBL" id="CM042020">
    <property type="protein sequence ID" value="KAI3821189.1"/>
    <property type="molecule type" value="Genomic_DNA"/>
</dbReference>
<sequence length="71" mass="8602">MRHRPTDDFLLNSYSELSGLIMLLNLPIHFCLSYMALMQLMWQMELTWWMVNLSWRIRALFMTPLVGPLWK</sequence>
<gene>
    <name evidence="1" type="ORF">L1987_08748</name>
</gene>
<keyword evidence="2" id="KW-1185">Reference proteome</keyword>
<protein>
    <submittedName>
        <fullName evidence="1">Uncharacterized protein</fullName>
    </submittedName>
</protein>
<reference evidence="1 2" key="2">
    <citation type="journal article" date="2022" name="Mol. Ecol. Resour.">
        <title>The genomes of chicory, endive, great burdock and yacon provide insights into Asteraceae paleo-polyploidization history and plant inulin production.</title>
        <authorList>
            <person name="Fan W."/>
            <person name="Wang S."/>
            <person name="Wang H."/>
            <person name="Wang A."/>
            <person name="Jiang F."/>
            <person name="Liu H."/>
            <person name="Zhao H."/>
            <person name="Xu D."/>
            <person name="Zhang Y."/>
        </authorList>
    </citation>
    <scope>NUCLEOTIDE SEQUENCE [LARGE SCALE GENOMIC DNA]</scope>
    <source>
        <strain evidence="2">cv. Yunnan</strain>
        <tissue evidence="1">Leaves</tissue>
    </source>
</reference>
<organism evidence="1 2">
    <name type="scientific">Smallanthus sonchifolius</name>
    <dbReference type="NCBI Taxonomy" id="185202"/>
    <lineage>
        <taxon>Eukaryota</taxon>
        <taxon>Viridiplantae</taxon>
        <taxon>Streptophyta</taxon>
        <taxon>Embryophyta</taxon>
        <taxon>Tracheophyta</taxon>
        <taxon>Spermatophyta</taxon>
        <taxon>Magnoliopsida</taxon>
        <taxon>eudicotyledons</taxon>
        <taxon>Gunneridae</taxon>
        <taxon>Pentapetalae</taxon>
        <taxon>asterids</taxon>
        <taxon>campanulids</taxon>
        <taxon>Asterales</taxon>
        <taxon>Asteraceae</taxon>
        <taxon>Asteroideae</taxon>
        <taxon>Heliantheae alliance</taxon>
        <taxon>Millerieae</taxon>
        <taxon>Smallanthus</taxon>
    </lineage>
</organism>
<name>A0ACB9JLI1_9ASTR</name>
<dbReference type="Proteomes" id="UP001056120">
    <property type="component" value="Linkage Group LG03"/>
</dbReference>
<comment type="caution">
    <text evidence="1">The sequence shown here is derived from an EMBL/GenBank/DDBJ whole genome shotgun (WGS) entry which is preliminary data.</text>
</comment>
<proteinExistence type="predicted"/>
<accession>A0ACB9JLI1</accession>
<evidence type="ECO:0000313" key="2">
    <source>
        <dbReference type="Proteomes" id="UP001056120"/>
    </source>
</evidence>